<gene>
    <name evidence="1" type="ORF">SAMN04488508_101127</name>
</gene>
<protein>
    <recommendedName>
        <fullName evidence="3">Tetratricopeptide repeat-containing protein</fullName>
    </recommendedName>
</protein>
<evidence type="ECO:0000313" key="2">
    <source>
        <dbReference type="Proteomes" id="UP000184432"/>
    </source>
</evidence>
<dbReference type="EMBL" id="FQYP01000001">
    <property type="protein sequence ID" value="SHI32173.1"/>
    <property type="molecule type" value="Genomic_DNA"/>
</dbReference>
<accession>A0A1M6A7P0</accession>
<proteinExistence type="predicted"/>
<keyword evidence="2" id="KW-1185">Reference proteome</keyword>
<dbReference type="Proteomes" id="UP000184432">
    <property type="component" value="Unassembled WGS sequence"/>
</dbReference>
<name>A0A1M6A7P0_9FLAO</name>
<dbReference type="RefSeq" id="WP_073312533.1">
    <property type="nucleotide sequence ID" value="NZ_FQYP01000001.1"/>
</dbReference>
<sequence>MVKVISLIFLLFFNTDDAVSLNSIRDAYKVCNQSKENAEKFYEMTKKAAENGEAIYEGYHGAALALQASFGWNPFSKMSYFNKGKKLIDKAIQKEPDNIELRMIRLSIQSNTPKILGYNKNIEEDRDFISANVDKITGKDLKEYIEGYISHSEVFANP</sequence>
<dbReference type="OrthoDB" id="663842at2"/>
<dbReference type="AlphaFoldDB" id="A0A1M6A7P0"/>
<evidence type="ECO:0008006" key="3">
    <source>
        <dbReference type="Google" id="ProtNLM"/>
    </source>
</evidence>
<organism evidence="1 2">
    <name type="scientific">Aquimarina spongiae</name>
    <dbReference type="NCBI Taxonomy" id="570521"/>
    <lineage>
        <taxon>Bacteria</taxon>
        <taxon>Pseudomonadati</taxon>
        <taxon>Bacteroidota</taxon>
        <taxon>Flavobacteriia</taxon>
        <taxon>Flavobacteriales</taxon>
        <taxon>Flavobacteriaceae</taxon>
        <taxon>Aquimarina</taxon>
    </lineage>
</organism>
<evidence type="ECO:0000313" key="1">
    <source>
        <dbReference type="EMBL" id="SHI32173.1"/>
    </source>
</evidence>
<reference evidence="2" key="1">
    <citation type="submission" date="2016-11" db="EMBL/GenBank/DDBJ databases">
        <authorList>
            <person name="Varghese N."/>
            <person name="Submissions S."/>
        </authorList>
    </citation>
    <scope>NUCLEOTIDE SEQUENCE [LARGE SCALE GENOMIC DNA]</scope>
    <source>
        <strain evidence="2">DSM 22623</strain>
    </source>
</reference>